<proteinExistence type="predicted"/>
<evidence type="ECO:0008006" key="4">
    <source>
        <dbReference type="Google" id="ProtNLM"/>
    </source>
</evidence>
<accession>A0ABD0K2M9</accession>
<dbReference type="Proteomes" id="UP001519460">
    <property type="component" value="Unassembled WGS sequence"/>
</dbReference>
<dbReference type="EMBL" id="JACVVK020000265">
    <property type="protein sequence ID" value="KAK7481256.1"/>
    <property type="molecule type" value="Genomic_DNA"/>
</dbReference>
<sequence length="215" mass="24423">QSYFLVPRHGRGGHTSRPFATRTKWQEYREHMKRHAPEQYLNYKRHQREAQARYRAKLKARRHMALSMGRRNAHSGGVGAPACQSSGPSVSSPEERVHAMSTFRHALHARGGGGQMSRRTHNQLYREYLKRHKPDQYLRYKKQQKEACQRYREKRRAAENLALSGARRNARDGGLGTPIAQSSGVQIPNPASRSSGVQIPNLTSVQVAYPASQNS</sequence>
<feature type="compositionally biased region" description="Polar residues" evidence="1">
    <location>
        <begin position="179"/>
        <end position="198"/>
    </location>
</feature>
<keyword evidence="3" id="KW-1185">Reference proteome</keyword>
<gene>
    <name evidence="2" type="ORF">BaRGS_00027516</name>
</gene>
<organism evidence="2 3">
    <name type="scientific">Batillaria attramentaria</name>
    <dbReference type="NCBI Taxonomy" id="370345"/>
    <lineage>
        <taxon>Eukaryota</taxon>
        <taxon>Metazoa</taxon>
        <taxon>Spiralia</taxon>
        <taxon>Lophotrochozoa</taxon>
        <taxon>Mollusca</taxon>
        <taxon>Gastropoda</taxon>
        <taxon>Caenogastropoda</taxon>
        <taxon>Sorbeoconcha</taxon>
        <taxon>Cerithioidea</taxon>
        <taxon>Batillariidae</taxon>
        <taxon>Batillaria</taxon>
    </lineage>
</organism>
<evidence type="ECO:0000313" key="3">
    <source>
        <dbReference type="Proteomes" id="UP001519460"/>
    </source>
</evidence>
<comment type="caution">
    <text evidence="2">The sequence shown here is derived from an EMBL/GenBank/DDBJ whole genome shotgun (WGS) entry which is preliminary data.</text>
</comment>
<feature type="region of interest" description="Disordered" evidence="1">
    <location>
        <begin position="71"/>
        <end position="93"/>
    </location>
</feature>
<feature type="non-terminal residue" evidence="2">
    <location>
        <position position="1"/>
    </location>
</feature>
<reference evidence="2 3" key="1">
    <citation type="journal article" date="2023" name="Sci. Data">
        <title>Genome assembly of the Korean intertidal mud-creeper Batillaria attramentaria.</title>
        <authorList>
            <person name="Patra A.K."/>
            <person name="Ho P.T."/>
            <person name="Jun S."/>
            <person name="Lee S.J."/>
            <person name="Kim Y."/>
            <person name="Won Y.J."/>
        </authorList>
    </citation>
    <scope>NUCLEOTIDE SEQUENCE [LARGE SCALE GENOMIC DNA]</scope>
    <source>
        <strain evidence="2">Wonlab-2016</strain>
    </source>
</reference>
<evidence type="ECO:0000256" key="1">
    <source>
        <dbReference type="SAM" id="MobiDB-lite"/>
    </source>
</evidence>
<protein>
    <recommendedName>
        <fullName evidence="4">Nuclear transcription factor Y subunit</fullName>
    </recommendedName>
</protein>
<feature type="non-terminal residue" evidence="2">
    <location>
        <position position="215"/>
    </location>
</feature>
<evidence type="ECO:0000313" key="2">
    <source>
        <dbReference type="EMBL" id="KAK7481256.1"/>
    </source>
</evidence>
<dbReference type="AlphaFoldDB" id="A0ABD0K2M9"/>
<name>A0ABD0K2M9_9CAEN</name>
<feature type="region of interest" description="Disordered" evidence="1">
    <location>
        <begin position="168"/>
        <end position="198"/>
    </location>
</feature>
<feature type="compositionally biased region" description="Polar residues" evidence="1">
    <location>
        <begin position="83"/>
        <end position="92"/>
    </location>
</feature>